<protein>
    <submittedName>
        <fullName evidence="2">Uncharacterized protein</fullName>
    </submittedName>
</protein>
<organism evidence="1 2">
    <name type="scientific">Romanomermis culicivorax</name>
    <name type="common">Nematode worm</name>
    <dbReference type="NCBI Taxonomy" id="13658"/>
    <lineage>
        <taxon>Eukaryota</taxon>
        <taxon>Metazoa</taxon>
        <taxon>Ecdysozoa</taxon>
        <taxon>Nematoda</taxon>
        <taxon>Enoplea</taxon>
        <taxon>Dorylaimia</taxon>
        <taxon>Mermithida</taxon>
        <taxon>Mermithoidea</taxon>
        <taxon>Mermithidae</taxon>
        <taxon>Romanomermis</taxon>
    </lineage>
</organism>
<dbReference type="AlphaFoldDB" id="A0A915JJB5"/>
<evidence type="ECO:0000313" key="1">
    <source>
        <dbReference type="Proteomes" id="UP000887565"/>
    </source>
</evidence>
<keyword evidence="1" id="KW-1185">Reference proteome</keyword>
<proteinExistence type="predicted"/>
<name>A0A915JJB5_ROMCU</name>
<reference evidence="2" key="1">
    <citation type="submission" date="2022-11" db="UniProtKB">
        <authorList>
            <consortium name="WormBaseParasite"/>
        </authorList>
    </citation>
    <scope>IDENTIFICATION</scope>
</reference>
<accession>A0A915JJB5</accession>
<dbReference type="WBParaSite" id="nRc.2.0.1.t26172-RA">
    <property type="protein sequence ID" value="nRc.2.0.1.t26172-RA"/>
    <property type="gene ID" value="nRc.2.0.1.g26172"/>
</dbReference>
<evidence type="ECO:0000313" key="2">
    <source>
        <dbReference type="WBParaSite" id="nRc.2.0.1.t26172-RA"/>
    </source>
</evidence>
<sequence length="92" mass="10740">MNVRKVLTLKQSISSSGLSLYTCSEIWQFRKDNEVKRSRITVKILSIYLQWLCNGVSQSKLRVQCYKISVDSPTLAYDMREYRNYSASAQTY</sequence>
<dbReference type="Proteomes" id="UP000887565">
    <property type="component" value="Unplaced"/>
</dbReference>